<evidence type="ECO:0000256" key="4">
    <source>
        <dbReference type="ARBA" id="ARBA00022989"/>
    </source>
</evidence>
<protein>
    <recommendedName>
        <fullName evidence="6">SURF1-like protein</fullName>
    </recommendedName>
</protein>
<dbReference type="CDD" id="cd06662">
    <property type="entry name" value="SURF1"/>
    <property type="match status" value="1"/>
</dbReference>
<evidence type="ECO:0000256" key="3">
    <source>
        <dbReference type="ARBA" id="ARBA00022692"/>
    </source>
</evidence>
<evidence type="ECO:0000313" key="7">
    <source>
        <dbReference type="EMBL" id="SSC68371.1"/>
    </source>
</evidence>
<dbReference type="EMBL" id="UEYP01000007">
    <property type="protein sequence ID" value="SSC68371.1"/>
    <property type="molecule type" value="Genomic_DNA"/>
</dbReference>
<accession>A0A376AKN1</accession>
<dbReference type="PANTHER" id="PTHR23427:SF2">
    <property type="entry name" value="SURFEIT LOCUS PROTEIN 1"/>
    <property type="match status" value="1"/>
</dbReference>
<keyword evidence="3 6" id="KW-0812">Transmembrane</keyword>
<gene>
    <name evidence="7" type="ORF">RHIZ70_4079</name>
</gene>
<evidence type="ECO:0000313" key="8">
    <source>
        <dbReference type="Proteomes" id="UP000254764"/>
    </source>
</evidence>
<evidence type="ECO:0000256" key="5">
    <source>
        <dbReference type="ARBA" id="ARBA00023136"/>
    </source>
</evidence>
<organism evidence="7 8">
    <name type="scientific">Ciceribacter selenitireducens ATCC BAA-1503</name>
    <dbReference type="NCBI Taxonomy" id="1336235"/>
    <lineage>
        <taxon>Bacteria</taxon>
        <taxon>Pseudomonadati</taxon>
        <taxon>Pseudomonadota</taxon>
        <taxon>Alphaproteobacteria</taxon>
        <taxon>Hyphomicrobiales</taxon>
        <taxon>Rhizobiaceae</taxon>
        <taxon>Ciceribacter</taxon>
    </lineage>
</organism>
<dbReference type="InterPro" id="IPR002994">
    <property type="entry name" value="Surf1/Shy1"/>
</dbReference>
<keyword evidence="6" id="KW-1003">Cell membrane</keyword>
<evidence type="ECO:0000256" key="1">
    <source>
        <dbReference type="ARBA" id="ARBA00004370"/>
    </source>
</evidence>
<comment type="subcellular location">
    <subcellularLocation>
        <location evidence="6">Cell membrane</location>
        <topology evidence="6">Multi-pass membrane protein</topology>
    </subcellularLocation>
    <subcellularLocation>
        <location evidence="1">Membrane</location>
    </subcellularLocation>
</comment>
<evidence type="ECO:0000256" key="6">
    <source>
        <dbReference type="RuleBase" id="RU363076"/>
    </source>
</evidence>
<dbReference type="AlphaFoldDB" id="A0A376AKN1"/>
<dbReference type="Proteomes" id="UP000254764">
    <property type="component" value="Unassembled WGS sequence"/>
</dbReference>
<keyword evidence="4 6" id="KW-1133">Transmembrane helix</keyword>
<sequence>MRLAFTVAAVAIAMAILLSLGTWQVKRLHWKEALIADIEERRNAAPLDLAGIEAILAKGGDVDYRAAEAQGTYLNDKERHFLATFRGRAGFYVYTPLELADGRYLFVNRGFVPYELKDPAKRPEGLLDGPQTVEGLARARLSEKPSSMVPDNDEGQNIFYWKDLDRMAASTGLPAEKVLPFFLDADATPVPGGMPEGGVTEIALPNSHLQYAITWYGLALALAGVVAYAAFRRKA</sequence>
<keyword evidence="5 6" id="KW-0472">Membrane</keyword>
<dbReference type="PROSITE" id="PS50895">
    <property type="entry name" value="SURF1"/>
    <property type="match status" value="1"/>
</dbReference>
<feature type="transmembrane region" description="Helical" evidence="6">
    <location>
        <begin position="213"/>
        <end position="231"/>
    </location>
</feature>
<reference evidence="8" key="1">
    <citation type="submission" date="2018-07" db="EMBL/GenBank/DDBJ databases">
        <authorList>
            <person name="Peiro R."/>
            <person name="Begona"/>
            <person name="Cbmso G."/>
            <person name="Lopez M."/>
            <person name="Gonzalez S."/>
        </authorList>
    </citation>
    <scope>NUCLEOTIDE SEQUENCE [LARGE SCALE GENOMIC DNA]</scope>
</reference>
<comment type="caution">
    <text evidence="6">Lacks conserved residue(s) required for the propagation of feature annotation.</text>
</comment>
<name>A0A376AKN1_9HYPH</name>
<dbReference type="STRING" id="1336235.GCA_000518785_02678"/>
<proteinExistence type="inferred from homology"/>
<keyword evidence="8" id="KW-1185">Reference proteome</keyword>
<dbReference type="Pfam" id="PF02104">
    <property type="entry name" value="SURF1"/>
    <property type="match status" value="1"/>
</dbReference>
<comment type="similarity">
    <text evidence="2 6">Belongs to the SURF1 family.</text>
</comment>
<dbReference type="PANTHER" id="PTHR23427">
    <property type="entry name" value="SURFEIT LOCUS PROTEIN"/>
    <property type="match status" value="1"/>
</dbReference>
<evidence type="ECO:0000256" key="2">
    <source>
        <dbReference type="ARBA" id="ARBA00007165"/>
    </source>
</evidence>
<dbReference type="GO" id="GO:0005886">
    <property type="term" value="C:plasma membrane"/>
    <property type="evidence" value="ECO:0007669"/>
    <property type="project" value="UniProtKB-SubCell"/>
</dbReference>
<dbReference type="InterPro" id="IPR045214">
    <property type="entry name" value="Surf1/Surf4"/>
</dbReference>